<dbReference type="RefSeq" id="WP_347436273.1">
    <property type="nucleotide sequence ID" value="NZ_CP089291.1"/>
</dbReference>
<accession>A0ABY4CK88</accession>
<dbReference type="Proteomes" id="UP000830167">
    <property type="component" value="Chromosome"/>
</dbReference>
<evidence type="ECO:0000313" key="2">
    <source>
        <dbReference type="Proteomes" id="UP000830167"/>
    </source>
</evidence>
<name>A0ABY4CK88_9BACL</name>
<keyword evidence="2" id="KW-1185">Reference proteome</keyword>
<organism evidence="1 2">
    <name type="scientific">Fodinisporobacter ferrooxydans</name>
    <dbReference type="NCBI Taxonomy" id="2901836"/>
    <lineage>
        <taxon>Bacteria</taxon>
        <taxon>Bacillati</taxon>
        <taxon>Bacillota</taxon>
        <taxon>Bacilli</taxon>
        <taxon>Bacillales</taxon>
        <taxon>Alicyclobacillaceae</taxon>
        <taxon>Fodinisporobacter</taxon>
    </lineage>
</organism>
<sequence length="48" mass="5169">MTGLPRPAKRVMEIALPAIAEAYLQNLLGVVDSFFIAKLVRNGVSNAL</sequence>
<reference evidence="1" key="1">
    <citation type="submission" date="2021-12" db="EMBL/GenBank/DDBJ databases">
        <title>Alicyclobacillaceae gen. nov., sp. nov., isolated from chalcocite enrichment system.</title>
        <authorList>
            <person name="Jiang Z."/>
        </authorList>
    </citation>
    <scope>NUCLEOTIDE SEQUENCE</scope>
    <source>
        <strain evidence="1">MYW30-H2</strain>
    </source>
</reference>
<protein>
    <recommendedName>
        <fullName evidence="3">MATE family efflux transporter</fullName>
    </recommendedName>
</protein>
<dbReference type="EMBL" id="CP089291">
    <property type="protein sequence ID" value="UOF89583.1"/>
    <property type="molecule type" value="Genomic_DNA"/>
</dbReference>
<evidence type="ECO:0008006" key="3">
    <source>
        <dbReference type="Google" id="ProtNLM"/>
    </source>
</evidence>
<proteinExistence type="predicted"/>
<gene>
    <name evidence="1" type="ORF">LSG31_17095</name>
</gene>
<evidence type="ECO:0000313" key="1">
    <source>
        <dbReference type="EMBL" id="UOF89583.1"/>
    </source>
</evidence>